<evidence type="ECO:0000313" key="2">
    <source>
        <dbReference type="EMBL" id="WWD79000.1"/>
    </source>
</evidence>
<dbReference type="RefSeq" id="WP_147805212.1">
    <property type="nucleotide sequence ID" value="NZ_CP144914.1"/>
</dbReference>
<protein>
    <submittedName>
        <fullName evidence="2">NUDIX hydrolase</fullName>
        <ecNumber evidence="2">3.6.-.-</ecNumber>
    </submittedName>
</protein>
<dbReference type="Gene3D" id="3.90.79.10">
    <property type="entry name" value="Nucleoside Triphosphate Pyrophosphohydrolase"/>
    <property type="match status" value="1"/>
</dbReference>
<dbReference type="EC" id="3.6.-.-" evidence="2"/>
<dbReference type="GO" id="GO:0016787">
    <property type="term" value="F:hydrolase activity"/>
    <property type="evidence" value="ECO:0007669"/>
    <property type="project" value="UniProtKB-KW"/>
</dbReference>
<dbReference type="EMBL" id="CP144914">
    <property type="protein sequence ID" value="WWD79000.1"/>
    <property type="molecule type" value="Genomic_DNA"/>
</dbReference>
<dbReference type="OrthoDB" id="9816289at2"/>
<gene>
    <name evidence="2" type="ORF">FTX54_011260</name>
</gene>
<dbReference type="AlphaFoldDB" id="A0A5C7FE91"/>
<dbReference type="KEGG" id="ahal:FTX54_011260"/>
<keyword evidence="3" id="KW-1185">Reference proteome</keyword>
<dbReference type="InterPro" id="IPR015797">
    <property type="entry name" value="NUDIX_hydrolase-like_dom_sf"/>
</dbReference>
<dbReference type="SUPFAM" id="SSF55811">
    <property type="entry name" value="Nudix"/>
    <property type="match status" value="1"/>
</dbReference>
<keyword evidence="2" id="KW-0378">Hydrolase</keyword>
<reference evidence="2 3" key="1">
    <citation type="submission" date="2024-01" db="EMBL/GenBank/DDBJ databases">
        <title>Complete Genome Sequence of Alkalicoccus halolimnae BZ-SZ-XJ29T, a Moderately Halophilic Bacterium Isolated from a Salt Lake.</title>
        <authorList>
            <person name="Zhao B."/>
        </authorList>
    </citation>
    <scope>NUCLEOTIDE SEQUENCE [LARGE SCALE GENOMIC DNA]</scope>
    <source>
        <strain evidence="2 3">BZ-SZ-XJ29</strain>
    </source>
</reference>
<feature type="domain" description="Nudix hydrolase" evidence="1">
    <location>
        <begin position="1"/>
        <end position="146"/>
    </location>
</feature>
<organism evidence="2 3">
    <name type="scientific">Alkalicoccus halolimnae</name>
    <dbReference type="NCBI Taxonomy" id="1667239"/>
    <lineage>
        <taxon>Bacteria</taxon>
        <taxon>Bacillati</taxon>
        <taxon>Bacillota</taxon>
        <taxon>Bacilli</taxon>
        <taxon>Bacillales</taxon>
        <taxon>Bacillaceae</taxon>
        <taxon>Alkalicoccus</taxon>
    </lineage>
</organism>
<dbReference type="PROSITE" id="PS51462">
    <property type="entry name" value="NUDIX"/>
    <property type="match status" value="1"/>
</dbReference>
<evidence type="ECO:0000259" key="1">
    <source>
        <dbReference type="PROSITE" id="PS51462"/>
    </source>
</evidence>
<dbReference type="InterPro" id="IPR000086">
    <property type="entry name" value="NUDIX_hydrolase_dom"/>
</dbReference>
<accession>A0A5C7FE91</accession>
<dbReference type="Pfam" id="PF00293">
    <property type="entry name" value="NUDIX"/>
    <property type="match status" value="1"/>
</dbReference>
<evidence type="ECO:0000313" key="3">
    <source>
        <dbReference type="Proteomes" id="UP000321816"/>
    </source>
</evidence>
<dbReference type="Proteomes" id="UP000321816">
    <property type="component" value="Chromosome"/>
</dbReference>
<sequence length="147" mass="17384">MIRKAVGAIVFQNNEFLIIHKTKINTNKGKRNIKGEWDFIKGGVEERDNDLKESILRELKEETGSSEYRILKQYDEKICFNFPDIIKKEIGYDKQETTMYLVEFLGDAKMLIPIDNEISDIKFIEKEKVQEMVTNQETKDFFLKHWG</sequence>
<name>A0A5C7FE91_9BACI</name>
<proteinExistence type="predicted"/>